<feature type="compositionally biased region" description="Basic residues" evidence="4">
    <location>
        <begin position="463"/>
        <end position="473"/>
    </location>
</feature>
<reference evidence="6" key="2">
    <citation type="submission" date="2021-08" db="EMBL/GenBank/DDBJ databases">
        <authorList>
            <person name="Eriksson T."/>
        </authorList>
    </citation>
    <scope>NUCLEOTIDE SEQUENCE</scope>
    <source>
        <strain evidence="6">Stoneville</strain>
        <tissue evidence="6">Whole head</tissue>
    </source>
</reference>
<sequence length="1132" mass="127752">MMRGSNHGRRLQSATFRDCVGCSSSTCNSPVCTLGCTARPQPPQKKATNASPSRQDAPDQRPSRVMSQRCPTRTSGAQESYHGIGRFYALSHIRLNFTRDDKGVALFEVLLLGRTGQVGPETSWLGSSLDNDCLQVIKYEVFFVTKYSSTVARWNLLLAHTTGSPPRETSAGLGQLPAAAYMLASVKILKGSNSSACKPDAVVRDFFKSSKLIVVRKSTQYLTGHLLVVGQHTTNKCAPLVGGTSVHCVTSQAVLVDLSSLILEYGEDKGVEVHSSDDAQTVDRKLFGIGLLKRKSLMAADIISVELHLTELDLTHQCLRFVALLAQPTTLCETMIKVTIKYLQKGMREAVFKNKDRNDDKLGFKNYIEKDLTNVKLNTDEDARQAFSRNNGKIKEIQISLMLSSRTEMQKVIEAARAKSYAAFMQNPTPSVPMPAAVPAIIPAAVPEIKKETSKDRDSKDKRERKRSRSRSRDRKDRDRRDRRYRDRSRSRSRERRERRRRERSRSRGRSRSRDRDRKPRDGKRSQENYNQKDGKKLPEVWANQNSNDSIPTAPHPPSVFGNFGGNLDDARRNLNALNVQPNANGRTNNNYPVNFGINNRSRESWPPQNASNDSDPSFLNRSDDSLSNDARQRSGANQPFANRRFPRNNFPRPENEQQFAMNEREPLPNSCVKLQPFYGGYGDIRRFFQGSFISNVGIKFINDDFGHRTGVVYIQFGHPQGKSEALHRNGEILNGVKVEVTHINDQEFDEAIDRYQPENYLSNNEERNHKFRSKNITKYFNKPDPELKIFSCLTVDDLPTYVKEQDILKLFSPRPLISLFLTSKPRGGHIAYVKFGSTEEAKKALEEKSNHIVEGKSVTVKPCDDREFENISQQHNVDLDCKPNAIATIDTDCINLTRLPLQTNNIEIADFFSDIGVRPMKIHLMSNRLGFTGQAFCEFKSKEDATQALKKDSASFGPNHVSVQPFSREEMEHILQQSNASHPTPQNVIQARAPAMNQNRPFFSRNAFEGAPRGGGHRFMAHRGPRPRFMSAVPTDDAPPGCTVFMDNVPYKAGTNEILDFFDGYDITNNVSRSKIEAQYRNLGHVSRQREPTVGDDSRLNVLLTVQENAVTPTRQLSRDKDISLRYQLLS</sequence>
<dbReference type="SUPFAM" id="SSF54928">
    <property type="entry name" value="RNA-binding domain, RBD"/>
    <property type="match status" value="3"/>
</dbReference>
<feature type="region of interest" description="Disordered" evidence="4">
    <location>
        <begin position="579"/>
        <end position="655"/>
    </location>
</feature>
<dbReference type="CDD" id="cd12254">
    <property type="entry name" value="RRM_hnRNPH_ESRPs_RBM12_like"/>
    <property type="match status" value="1"/>
</dbReference>
<evidence type="ECO:0000256" key="3">
    <source>
        <dbReference type="PROSITE-ProRule" id="PRU00176"/>
    </source>
</evidence>
<dbReference type="SMART" id="SM00360">
    <property type="entry name" value="RRM"/>
    <property type="match status" value="2"/>
</dbReference>
<dbReference type="PROSITE" id="PS50102">
    <property type="entry name" value="RRM"/>
    <property type="match status" value="1"/>
</dbReference>
<keyword evidence="7" id="KW-1185">Reference proteome</keyword>
<dbReference type="InterPro" id="IPR012677">
    <property type="entry name" value="Nucleotide-bd_a/b_plait_sf"/>
</dbReference>
<dbReference type="EMBL" id="JABDTM020026857">
    <property type="protein sequence ID" value="KAH0811360.1"/>
    <property type="molecule type" value="Genomic_DNA"/>
</dbReference>
<feature type="domain" description="RRM" evidence="5">
    <location>
        <begin position="792"/>
        <end position="866"/>
    </location>
</feature>
<protein>
    <recommendedName>
        <fullName evidence="5">RRM domain-containing protein</fullName>
    </recommendedName>
</protein>
<accession>A0A8J6H3Z3</accession>
<proteinExistence type="predicted"/>
<feature type="compositionally biased region" description="Polar residues" evidence="4">
    <location>
        <begin position="65"/>
        <end position="78"/>
    </location>
</feature>
<dbReference type="Gene3D" id="3.30.70.330">
    <property type="match status" value="3"/>
</dbReference>
<evidence type="ECO:0000256" key="2">
    <source>
        <dbReference type="ARBA" id="ARBA00022884"/>
    </source>
</evidence>
<feature type="region of interest" description="Disordered" evidence="4">
    <location>
        <begin position="448"/>
        <end position="567"/>
    </location>
</feature>
<feature type="compositionally biased region" description="Basic and acidic residues" evidence="4">
    <location>
        <begin position="474"/>
        <end position="496"/>
    </location>
</feature>
<dbReference type="InterPro" id="IPR000504">
    <property type="entry name" value="RRM_dom"/>
</dbReference>
<feature type="compositionally biased region" description="Basic and acidic residues" evidence="4">
    <location>
        <begin position="448"/>
        <end position="462"/>
    </location>
</feature>
<feature type="compositionally biased region" description="Low complexity" evidence="4">
    <location>
        <begin position="640"/>
        <end position="653"/>
    </location>
</feature>
<organism evidence="6 7">
    <name type="scientific">Tenebrio molitor</name>
    <name type="common">Yellow mealworm beetle</name>
    <dbReference type="NCBI Taxonomy" id="7067"/>
    <lineage>
        <taxon>Eukaryota</taxon>
        <taxon>Metazoa</taxon>
        <taxon>Ecdysozoa</taxon>
        <taxon>Arthropoda</taxon>
        <taxon>Hexapoda</taxon>
        <taxon>Insecta</taxon>
        <taxon>Pterygota</taxon>
        <taxon>Neoptera</taxon>
        <taxon>Endopterygota</taxon>
        <taxon>Coleoptera</taxon>
        <taxon>Polyphaga</taxon>
        <taxon>Cucujiformia</taxon>
        <taxon>Tenebrionidae</taxon>
        <taxon>Tenebrio</taxon>
    </lineage>
</organism>
<evidence type="ECO:0000256" key="1">
    <source>
        <dbReference type="ARBA" id="ARBA00022737"/>
    </source>
</evidence>
<dbReference type="AlphaFoldDB" id="A0A8J6H3Z3"/>
<keyword evidence="2 3" id="KW-0694">RNA-binding</keyword>
<feature type="compositionally biased region" description="Polar residues" evidence="4">
    <location>
        <begin position="607"/>
        <end position="638"/>
    </location>
</feature>
<dbReference type="Pfam" id="PF00076">
    <property type="entry name" value="RRM_1"/>
    <property type="match status" value="2"/>
</dbReference>
<keyword evidence="1" id="KW-0677">Repeat</keyword>
<evidence type="ECO:0000313" key="7">
    <source>
        <dbReference type="Proteomes" id="UP000719412"/>
    </source>
</evidence>
<comment type="caution">
    <text evidence="6">The sequence shown here is derived from an EMBL/GenBank/DDBJ whole genome shotgun (WGS) entry which is preliminary data.</text>
</comment>
<dbReference type="InterPro" id="IPR050666">
    <property type="entry name" value="ESRP"/>
</dbReference>
<feature type="compositionally biased region" description="Polar residues" evidence="4">
    <location>
        <begin position="579"/>
        <end position="600"/>
    </location>
</feature>
<feature type="compositionally biased region" description="Basic and acidic residues" evidence="4">
    <location>
        <begin position="512"/>
        <end position="539"/>
    </location>
</feature>
<feature type="compositionally biased region" description="Basic residues" evidence="4">
    <location>
        <begin position="497"/>
        <end position="511"/>
    </location>
</feature>
<dbReference type="Proteomes" id="UP000719412">
    <property type="component" value="Unassembled WGS sequence"/>
</dbReference>
<dbReference type="PANTHER" id="PTHR13976">
    <property type="entry name" value="HETEROGENEOUS NUCLEAR RIBONUCLEOPROTEIN-RELATED"/>
    <property type="match status" value="1"/>
</dbReference>
<evidence type="ECO:0000259" key="5">
    <source>
        <dbReference type="PROSITE" id="PS50102"/>
    </source>
</evidence>
<reference evidence="6" key="1">
    <citation type="journal article" date="2020" name="J Insects Food Feed">
        <title>The yellow mealworm (Tenebrio molitor) genome: a resource for the emerging insects as food and feed industry.</title>
        <authorList>
            <person name="Eriksson T."/>
            <person name="Andere A."/>
            <person name="Kelstrup H."/>
            <person name="Emery V."/>
            <person name="Picard C."/>
        </authorList>
    </citation>
    <scope>NUCLEOTIDE SEQUENCE</scope>
    <source>
        <strain evidence="6">Stoneville</strain>
        <tissue evidence="6">Whole head</tissue>
    </source>
</reference>
<evidence type="ECO:0000313" key="6">
    <source>
        <dbReference type="EMBL" id="KAH0811360.1"/>
    </source>
</evidence>
<dbReference type="GO" id="GO:0003723">
    <property type="term" value="F:RNA binding"/>
    <property type="evidence" value="ECO:0007669"/>
    <property type="project" value="UniProtKB-UniRule"/>
</dbReference>
<name>A0A8J6H3Z3_TENMO</name>
<gene>
    <name evidence="6" type="ORF">GEV33_011431</name>
</gene>
<evidence type="ECO:0000256" key="4">
    <source>
        <dbReference type="SAM" id="MobiDB-lite"/>
    </source>
</evidence>
<feature type="region of interest" description="Disordered" evidence="4">
    <location>
        <begin position="39"/>
        <end position="78"/>
    </location>
</feature>
<dbReference type="CDD" id="cd00590">
    <property type="entry name" value="RRM_SF"/>
    <property type="match status" value="1"/>
</dbReference>
<dbReference type="InterPro" id="IPR035979">
    <property type="entry name" value="RBD_domain_sf"/>
</dbReference>